<keyword evidence="3" id="KW-1185">Reference proteome</keyword>
<feature type="domain" description="Cyclic nucleotide-binding" evidence="1">
    <location>
        <begin position="22"/>
        <end position="121"/>
    </location>
</feature>
<accession>A0A2P8GIR4</accession>
<organism evidence="2 3">
    <name type="scientific">Dyadobacter jiangsuensis</name>
    <dbReference type="NCBI Taxonomy" id="1591085"/>
    <lineage>
        <taxon>Bacteria</taxon>
        <taxon>Pseudomonadati</taxon>
        <taxon>Bacteroidota</taxon>
        <taxon>Cytophagia</taxon>
        <taxon>Cytophagales</taxon>
        <taxon>Spirosomataceae</taxon>
        <taxon>Dyadobacter</taxon>
    </lineage>
</organism>
<dbReference type="Proteomes" id="UP000241964">
    <property type="component" value="Unassembled WGS sequence"/>
</dbReference>
<reference evidence="2 3" key="1">
    <citation type="submission" date="2018-03" db="EMBL/GenBank/DDBJ databases">
        <title>Genomic Encyclopedia of Archaeal and Bacterial Type Strains, Phase II (KMG-II): from individual species to whole genera.</title>
        <authorList>
            <person name="Goeker M."/>
        </authorList>
    </citation>
    <scope>NUCLEOTIDE SEQUENCE [LARGE SCALE GENOMIC DNA]</scope>
    <source>
        <strain evidence="2 3">DSM 29057</strain>
    </source>
</reference>
<proteinExistence type="predicted"/>
<dbReference type="AlphaFoldDB" id="A0A2P8GIR4"/>
<dbReference type="OrthoDB" id="663011at2"/>
<dbReference type="InterPro" id="IPR014710">
    <property type="entry name" value="RmlC-like_jellyroll"/>
</dbReference>
<dbReference type="CDD" id="cd00038">
    <property type="entry name" value="CAP_ED"/>
    <property type="match status" value="1"/>
</dbReference>
<evidence type="ECO:0000259" key="1">
    <source>
        <dbReference type="PROSITE" id="PS50042"/>
    </source>
</evidence>
<sequence>MANQNIQAEWAKFGHLFRREEIPAKTVLLDEAEVAKKVYFIEKGCLRLSFNKDGKDITFQFFFEGEGVSSAESFRYNQPSLYAIETLEPCVLHTLTKKDYAEIIEASPLIREAMEEQTHQRLLYVEKLFLSRIKNSPEERYRELLEQYPQILQRVPQHYIASFLGVTSVSLSRIRNRR</sequence>
<dbReference type="PROSITE" id="PS50042">
    <property type="entry name" value="CNMP_BINDING_3"/>
    <property type="match status" value="1"/>
</dbReference>
<dbReference type="SMART" id="SM00100">
    <property type="entry name" value="cNMP"/>
    <property type="match status" value="1"/>
</dbReference>
<dbReference type="InterPro" id="IPR018490">
    <property type="entry name" value="cNMP-bd_dom_sf"/>
</dbReference>
<evidence type="ECO:0000313" key="2">
    <source>
        <dbReference type="EMBL" id="PSL33866.1"/>
    </source>
</evidence>
<evidence type="ECO:0000313" key="3">
    <source>
        <dbReference type="Proteomes" id="UP000241964"/>
    </source>
</evidence>
<dbReference type="Gene3D" id="2.60.120.10">
    <property type="entry name" value="Jelly Rolls"/>
    <property type="match status" value="1"/>
</dbReference>
<gene>
    <name evidence="2" type="ORF">CLV60_101235</name>
</gene>
<dbReference type="RefSeq" id="WP_106593546.1">
    <property type="nucleotide sequence ID" value="NZ_PYAS01000001.1"/>
</dbReference>
<protein>
    <submittedName>
        <fullName evidence="2">CRP-like cAMP-binding protein</fullName>
    </submittedName>
</protein>
<dbReference type="SUPFAM" id="SSF51206">
    <property type="entry name" value="cAMP-binding domain-like"/>
    <property type="match status" value="1"/>
</dbReference>
<dbReference type="EMBL" id="PYAS01000001">
    <property type="protein sequence ID" value="PSL33866.1"/>
    <property type="molecule type" value="Genomic_DNA"/>
</dbReference>
<dbReference type="InterPro" id="IPR000595">
    <property type="entry name" value="cNMP-bd_dom"/>
</dbReference>
<name>A0A2P8GIR4_9BACT</name>
<comment type="caution">
    <text evidence="2">The sequence shown here is derived from an EMBL/GenBank/DDBJ whole genome shotgun (WGS) entry which is preliminary data.</text>
</comment>
<dbReference type="Pfam" id="PF00027">
    <property type="entry name" value="cNMP_binding"/>
    <property type="match status" value="1"/>
</dbReference>